<dbReference type="Proteomes" id="UP000593626">
    <property type="component" value="Chromosome"/>
</dbReference>
<sequence length="106" mass="11804">MIGAIINFILSMLFLLLGLFLAKGKGAFLIAGYNTLPAKVKAKYNEQAVCTYMSKVMYGLSFSVFLWGMSVVLEVTLLFIIGTVLFVSILIFTVVYTNTGERFKRN</sequence>
<keyword evidence="3" id="KW-1185">Reference proteome</keyword>
<organism evidence="2 3">
    <name type="scientific">Mangrovibacillus cuniculi</name>
    <dbReference type="NCBI Taxonomy" id="2593652"/>
    <lineage>
        <taxon>Bacteria</taxon>
        <taxon>Bacillati</taxon>
        <taxon>Bacillota</taxon>
        <taxon>Bacilli</taxon>
        <taxon>Bacillales</taxon>
        <taxon>Bacillaceae</taxon>
        <taxon>Mangrovibacillus</taxon>
    </lineage>
</organism>
<dbReference type="Pfam" id="PF12650">
    <property type="entry name" value="DUF3784"/>
    <property type="match status" value="1"/>
</dbReference>
<dbReference type="KEGG" id="mcui:G8O30_11980"/>
<evidence type="ECO:0000313" key="3">
    <source>
        <dbReference type="Proteomes" id="UP000593626"/>
    </source>
</evidence>
<evidence type="ECO:0000256" key="1">
    <source>
        <dbReference type="SAM" id="Phobius"/>
    </source>
</evidence>
<dbReference type="AlphaFoldDB" id="A0A7S8CCU2"/>
<protein>
    <submittedName>
        <fullName evidence="2">DUF3784 domain-containing protein</fullName>
    </submittedName>
</protein>
<evidence type="ECO:0000313" key="2">
    <source>
        <dbReference type="EMBL" id="QPC47619.1"/>
    </source>
</evidence>
<dbReference type="RefSeq" id="WP_239672292.1">
    <property type="nucleotide sequence ID" value="NZ_CP049742.1"/>
</dbReference>
<keyword evidence="1" id="KW-0472">Membrane</keyword>
<keyword evidence="1" id="KW-0812">Transmembrane</keyword>
<accession>A0A7S8CCU2</accession>
<gene>
    <name evidence="2" type="ORF">G8O30_11980</name>
</gene>
<dbReference type="EMBL" id="CP049742">
    <property type="protein sequence ID" value="QPC47619.1"/>
    <property type="molecule type" value="Genomic_DNA"/>
</dbReference>
<keyword evidence="1" id="KW-1133">Transmembrane helix</keyword>
<reference evidence="2 3" key="1">
    <citation type="submission" date="2019-07" db="EMBL/GenBank/DDBJ databases">
        <title>Genome sequence of 2 isolates from Red Sea Mangroves.</title>
        <authorList>
            <person name="Sefrji F."/>
            <person name="Michoud G."/>
            <person name="Merlino G."/>
            <person name="Daffonchio D."/>
        </authorList>
    </citation>
    <scope>NUCLEOTIDE SEQUENCE [LARGE SCALE GENOMIC DNA]</scope>
    <source>
        <strain evidence="2 3">R1DC41</strain>
    </source>
</reference>
<feature type="transmembrane region" description="Helical" evidence="1">
    <location>
        <begin position="64"/>
        <end position="97"/>
    </location>
</feature>
<proteinExistence type="predicted"/>
<dbReference type="InterPro" id="IPR017259">
    <property type="entry name" value="UCP037672"/>
</dbReference>
<name>A0A7S8CCU2_9BACI</name>